<dbReference type="Proteomes" id="UP000623681">
    <property type="component" value="Unassembled WGS sequence"/>
</dbReference>
<sequence length="113" mass="12496">MRKLLVSLVILISLFTLVGCAKNKVSTVINVYPASMLIYNNTNYYITAEIIPSENLDKKIGSVRKQVTPSPNNDGEANECPVGTEIFSARGVDIKEAIVVSFNNEYRKAITKK</sequence>
<evidence type="ECO:0008006" key="3">
    <source>
        <dbReference type="Google" id="ProtNLM"/>
    </source>
</evidence>
<organism evidence="1 2">
    <name type="scientific">Clostridium paridis</name>
    <dbReference type="NCBI Taxonomy" id="2803863"/>
    <lineage>
        <taxon>Bacteria</taxon>
        <taxon>Bacillati</taxon>
        <taxon>Bacillota</taxon>
        <taxon>Clostridia</taxon>
        <taxon>Eubacteriales</taxon>
        <taxon>Clostridiaceae</taxon>
        <taxon>Clostridium</taxon>
    </lineage>
</organism>
<proteinExistence type="predicted"/>
<dbReference type="AlphaFoldDB" id="A0A937K597"/>
<evidence type="ECO:0000313" key="1">
    <source>
        <dbReference type="EMBL" id="MBL4932338.1"/>
    </source>
</evidence>
<keyword evidence="2" id="KW-1185">Reference proteome</keyword>
<evidence type="ECO:0000313" key="2">
    <source>
        <dbReference type="Proteomes" id="UP000623681"/>
    </source>
</evidence>
<name>A0A937K597_9CLOT</name>
<dbReference type="PROSITE" id="PS51257">
    <property type="entry name" value="PROKAR_LIPOPROTEIN"/>
    <property type="match status" value="1"/>
</dbReference>
<comment type="caution">
    <text evidence="1">The sequence shown here is derived from an EMBL/GenBank/DDBJ whole genome shotgun (WGS) entry which is preliminary data.</text>
</comment>
<reference evidence="1" key="1">
    <citation type="submission" date="2021-01" db="EMBL/GenBank/DDBJ databases">
        <title>Genome public.</title>
        <authorList>
            <person name="Liu C."/>
            <person name="Sun Q."/>
        </authorList>
    </citation>
    <scope>NUCLEOTIDE SEQUENCE</scope>
    <source>
        <strain evidence="1">YIM B02565</strain>
    </source>
</reference>
<gene>
    <name evidence="1" type="ORF">JK634_11015</name>
</gene>
<dbReference type="EMBL" id="JAESWA010000022">
    <property type="protein sequence ID" value="MBL4932338.1"/>
    <property type="molecule type" value="Genomic_DNA"/>
</dbReference>
<dbReference type="RefSeq" id="WP_202767701.1">
    <property type="nucleotide sequence ID" value="NZ_JAESWA010000022.1"/>
</dbReference>
<accession>A0A937K597</accession>
<protein>
    <recommendedName>
        <fullName evidence="3">Lipoprotein</fullName>
    </recommendedName>
</protein>